<feature type="domain" description="T-SNARE coiled-coil homology" evidence="9">
    <location>
        <begin position="547"/>
        <end position="609"/>
    </location>
</feature>
<dbReference type="Pfam" id="PF07238">
    <property type="entry name" value="PilZ"/>
    <property type="match status" value="1"/>
</dbReference>
<comment type="subcellular location">
    <subcellularLocation>
        <location evidence="1">Cell inner membrane</location>
        <topology evidence="1">Multi-pass membrane protein</topology>
    </subcellularLocation>
</comment>
<keyword evidence="2" id="KW-0997">Cell inner membrane</keyword>
<keyword evidence="11" id="KW-0808">Transferase</keyword>
<feature type="transmembrane region" description="Helical" evidence="7">
    <location>
        <begin position="279"/>
        <end position="304"/>
    </location>
</feature>
<dbReference type="RefSeq" id="WP_106001882.1">
    <property type="nucleotide sequence ID" value="NZ_CP027527.1"/>
</dbReference>
<dbReference type="SMART" id="SM00304">
    <property type="entry name" value="HAMP"/>
    <property type="match status" value="1"/>
</dbReference>
<dbReference type="Pfam" id="PF00015">
    <property type="entry name" value="MCPsignal"/>
    <property type="match status" value="1"/>
</dbReference>
<dbReference type="PANTHER" id="PTHR32089">
    <property type="entry name" value="METHYL-ACCEPTING CHEMOTAXIS PROTEIN MCPB"/>
    <property type="match status" value="1"/>
</dbReference>
<gene>
    <name evidence="11" type="ORF">MGR_0544</name>
</gene>
<dbReference type="InterPro" id="IPR032255">
    <property type="entry name" value="HBM"/>
</dbReference>
<dbReference type="SUPFAM" id="SSF141371">
    <property type="entry name" value="PilZ domain-like"/>
    <property type="match status" value="1"/>
</dbReference>
<dbReference type="PROSITE" id="PS50111">
    <property type="entry name" value="CHEMOTAXIS_TRANSDUC_2"/>
    <property type="match status" value="1"/>
</dbReference>
<evidence type="ECO:0000256" key="2">
    <source>
        <dbReference type="ARBA" id="ARBA00022519"/>
    </source>
</evidence>
<keyword evidence="7" id="KW-1133">Transmembrane helix</keyword>
<feature type="transmembrane region" description="Helical" evidence="7">
    <location>
        <begin position="12"/>
        <end position="34"/>
    </location>
</feature>
<evidence type="ECO:0000256" key="3">
    <source>
        <dbReference type="ARBA" id="ARBA00023224"/>
    </source>
</evidence>
<dbReference type="InterPro" id="IPR003660">
    <property type="entry name" value="HAMP_dom"/>
</dbReference>
<evidence type="ECO:0000256" key="5">
    <source>
        <dbReference type="PROSITE-ProRule" id="PRU00284"/>
    </source>
</evidence>
<keyword evidence="6" id="KW-0175">Coiled coil</keyword>
<dbReference type="CDD" id="cd06225">
    <property type="entry name" value="HAMP"/>
    <property type="match status" value="1"/>
</dbReference>
<keyword evidence="11" id="KW-0418">Kinase</keyword>
<dbReference type="InterPro" id="IPR004089">
    <property type="entry name" value="MCPsignal_dom"/>
</dbReference>
<dbReference type="GO" id="GO:0005886">
    <property type="term" value="C:plasma membrane"/>
    <property type="evidence" value="ECO:0007669"/>
    <property type="project" value="UniProtKB-SubCell"/>
</dbReference>
<feature type="domain" description="HAMP" evidence="10">
    <location>
        <begin position="301"/>
        <end position="354"/>
    </location>
</feature>
<feature type="domain" description="Methyl-accepting transducer" evidence="8">
    <location>
        <begin position="402"/>
        <end position="621"/>
    </location>
</feature>
<organism evidence="11">
    <name type="scientific">Magnetospirillum gryphiswaldense</name>
    <dbReference type="NCBI Taxonomy" id="55518"/>
    <lineage>
        <taxon>Bacteria</taxon>
        <taxon>Pseudomonadati</taxon>
        <taxon>Pseudomonadota</taxon>
        <taxon>Alphaproteobacteria</taxon>
        <taxon>Rhodospirillales</taxon>
        <taxon>Rhodospirillaceae</taxon>
        <taxon>Magnetospirillum</taxon>
    </lineage>
</organism>
<dbReference type="PROSITE" id="PS50192">
    <property type="entry name" value="T_SNARE"/>
    <property type="match status" value="1"/>
</dbReference>
<keyword evidence="7" id="KW-0812">Transmembrane</keyword>
<evidence type="ECO:0000256" key="7">
    <source>
        <dbReference type="SAM" id="Phobius"/>
    </source>
</evidence>
<dbReference type="Gene3D" id="1.10.287.950">
    <property type="entry name" value="Methyl-accepting chemotaxis protein"/>
    <property type="match status" value="1"/>
</dbReference>
<dbReference type="PROSITE" id="PS50885">
    <property type="entry name" value="HAMP"/>
    <property type="match status" value="1"/>
</dbReference>
<accession>A4TXY1</accession>
<dbReference type="SMART" id="SM01358">
    <property type="entry name" value="HBM"/>
    <property type="match status" value="1"/>
</dbReference>
<dbReference type="GO" id="GO:0007165">
    <property type="term" value="P:signal transduction"/>
    <property type="evidence" value="ECO:0007669"/>
    <property type="project" value="UniProtKB-KW"/>
</dbReference>
<keyword evidence="3 5" id="KW-0807">Transducer</keyword>
<sequence length="739" mass="79111">MSRLLSRLSLKSQISAIVILAAMVFIVVGGVLVLSGARQQRFDQDQQRFVELERVTAALAFDLLDARRREKDFLARRNDTERQKHAASLADARAQLAHLSGLHDGPEIARIGQALDTYGQTFDQVVTAQHLIGYSEKDGALGNLRNSVHAVEQLLKDHDEPRLSVLMLMMRRHEKDFLARRDRKYMDDMSKRAAEFANLLPRSGIPPAIQDDISAKMRVYHQDFEAVVQATLALTAHTETLSTVYSGMEPDIDSLRQFSNQKAAQAQAARNAAAQFAQLAVLVAIVIGGGLIAVLGSAIARGIYLPLKAMTKAMGELAEGKLNSTIPSLERHDEVGEMARALQVFQNNAQAAETLQRQQEDMRRQAEQTKLAALTTMAETVERESRLAVDRVAERTRSMAHNAQAMAQSAEIVGGDAQGVASAADQALANAQTVAAASEQLSASIAEIAHQVTTATSVTHDAVQSARTAQTTITHLSDAVGRIDEITVLISEIAGQTNLLALNATIEAARAGEAGKGFAVVANEVKNLAAQTSKATAEISTQVEAIQATTRNAVNAVGQIAGSIDAVESIAAAIAAAIEEQGAATGEISRNVSQTSDAANEVSRRIAAVSNEAQTTRSQASQVSIISTEVADAIQNLRDTLIRVVRTSTREVDRRQDERHSIDRGAILSVNGRDHGGRVTDCSRNGATLMLADDAALSPGQRCRLSMDGIAGAIEVEVVALDQTLAHLHFLAPLMADVA</sequence>
<name>A4TXY1_9PROT</name>
<feature type="coiled-coil region" evidence="6">
    <location>
        <begin position="348"/>
        <end position="384"/>
    </location>
</feature>
<dbReference type="AlphaFoldDB" id="A4TXY1"/>
<dbReference type="GO" id="GO:0016301">
    <property type="term" value="F:kinase activity"/>
    <property type="evidence" value="ECO:0007669"/>
    <property type="project" value="UniProtKB-KW"/>
</dbReference>
<dbReference type="PANTHER" id="PTHR32089:SF112">
    <property type="entry name" value="LYSOZYME-LIKE PROTEIN-RELATED"/>
    <property type="match status" value="1"/>
</dbReference>
<reference evidence="11" key="1">
    <citation type="journal article" date="2007" name="J. Bacteriol.">
        <title>Comparative genome analysis of four magnetotactic bacteria reveals a complex set of group-specific genes implicated in magnetosome biomineralization and function.</title>
        <authorList>
            <person name="Richter M."/>
            <person name="Kube M."/>
            <person name="Bazylinski D.A."/>
            <person name="Lombardot T."/>
            <person name="Gloeckner F.O."/>
            <person name="Reinhardt R."/>
            <person name="Schueler D."/>
        </authorList>
    </citation>
    <scope>NUCLEOTIDE SEQUENCE</scope>
    <source>
        <strain evidence="11">MSR-1</strain>
    </source>
</reference>
<keyword evidence="7" id="KW-0472">Membrane</keyword>
<protein>
    <submittedName>
        <fullName evidence="11">Histidine kinase, HAMP region:Bacterial chemotaxis sensory transducer</fullName>
    </submittedName>
</protein>
<dbReference type="EMBL" id="CU459003">
    <property type="protein sequence ID" value="CAM75488.1"/>
    <property type="molecule type" value="Genomic_DNA"/>
</dbReference>
<evidence type="ECO:0000259" key="10">
    <source>
        <dbReference type="PROSITE" id="PS50885"/>
    </source>
</evidence>
<dbReference type="SUPFAM" id="SSF58104">
    <property type="entry name" value="Methyl-accepting chemotaxis protein (MCP) signaling domain"/>
    <property type="match status" value="1"/>
</dbReference>
<dbReference type="GO" id="GO:0035438">
    <property type="term" value="F:cyclic-di-GMP binding"/>
    <property type="evidence" value="ECO:0007669"/>
    <property type="project" value="InterPro"/>
</dbReference>
<evidence type="ECO:0000259" key="8">
    <source>
        <dbReference type="PROSITE" id="PS50111"/>
    </source>
</evidence>
<dbReference type="InterPro" id="IPR009875">
    <property type="entry name" value="PilZ_domain"/>
</dbReference>
<keyword evidence="2" id="KW-1003">Cell membrane</keyword>
<proteinExistence type="inferred from homology"/>
<evidence type="ECO:0000259" key="9">
    <source>
        <dbReference type="PROSITE" id="PS50192"/>
    </source>
</evidence>
<dbReference type="InterPro" id="IPR000727">
    <property type="entry name" value="T_SNARE_dom"/>
</dbReference>
<evidence type="ECO:0000256" key="4">
    <source>
        <dbReference type="ARBA" id="ARBA00029447"/>
    </source>
</evidence>
<comment type="similarity">
    <text evidence="4">Belongs to the methyl-accepting chemotaxis (MCP) protein family.</text>
</comment>
<evidence type="ECO:0000256" key="6">
    <source>
        <dbReference type="SAM" id="Coils"/>
    </source>
</evidence>
<dbReference type="Gene3D" id="6.10.340.10">
    <property type="match status" value="1"/>
</dbReference>
<evidence type="ECO:0000256" key="1">
    <source>
        <dbReference type="ARBA" id="ARBA00004429"/>
    </source>
</evidence>
<evidence type="ECO:0000313" key="11">
    <source>
        <dbReference type="EMBL" id="CAM75488.1"/>
    </source>
</evidence>
<dbReference type="SMART" id="SM00283">
    <property type="entry name" value="MA"/>
    <property type="match status" value="1"/>
</dbReference>
<dbReference type="Pfam" id="PF00672">
    <property type="entry name" value="HAMP"/>
    <property type="match status" value="1"/>
</dbReference>